<dbReference type="InterPro" id="IPR044770">
    <property type="entry name" value="MFS_spinster-like"/>
</dbReference>
<dbReference type="CDD" id="cd17328">
    <property type="entry name" value="MFS_spinster_like"/>
    <property type="match status" value="1"/>
</dbReference>
<organism evidence="8 9">
    <name type="scientific">Sphingomonas lycopersici</name>
    <dbReference type="NCBI Taxonomy" id="2951807"/>
    <lineage>
        <taxon>Bacteria</taxon>
        <taxon>Pseudomonadati</taxon>
        <taxon>Pseudomonadota</taxon>
        <taxon>Alphaproteobacteria</taxon>
        <taxon>Sphingomonadales</taxon>
        <taxon>Sphingomonadaceae</taxon>
        <taxon>Sphingomonas</taxon>
    </lineage>
</organism>
<feature type="transmembrane region" description="Helical" evidence="6">
    <location>
        <begin position="169"/>
        <end position="189"/>
    </location>
</feature>
<dbReference type="Gene3D" id="1.20.1250.20">
    <property type="entry name" value="MFS general substrate transporter like domains"/>
    <property type="match status" value="1"/>
</dbReference>
<dbReference type="GO" id="GO:0022857">
    <property type="term" value="F:transmembrane transporter activity"/>
    <property type="evidence" value="ECO:0007669"/>
    <property type="project" value="InterPro"/>
</dbReference>
<keyword evidence="3 6" id="KW-0812">Transmembrane</keyword>
<evidence type="ECO:0000313" key="8">
    <source>
        <dbReference type="EMBL" id="MCW6533462.1"/>
    </source>
</evidence>
<evidence type="ECO:0000256" key="3">
    <source>
        <dbReference type="ARBA" id="ARBA00022692"/>
    </source>
</evidence>
<evidence type="ECO:0000259" key="7">
    <source>
        <dbReference type="PROSITE" id="PS50850"/>
    </source>
</evidence>
<dbReference type="PROSITE" id="PS50850">
    <property type="entry name" value="MFS"/>
    <property type="match status" value="1"/>
</dbReference>
<keyword evidence="5 6" id="KW-0472">Membrane</keyword>
<feature type="transmembrane region" description="Helical" evidence="6">
    <location>
        <begin position="217"/>
        <end position="241"/>
    </location>
</feature>
<comment type="subcellular location">
    <subcellularLocation>
        <location evidence="1">Membrane</location>
        <topology evidence="1">Multi-pass membrane protein</topology>
    </subcellularLocation>
</comment>
<feature type="transmembrane region" description="Helical" evidence="6">
    <location>
        <begin position="286"/>
        <end position="306"/>
    </location>
</feature>
<proteinExistence type="predicted"/>
<sequence length="417" mass="43636">MRKRRGTKIPRGAIVLLLSAIYAVNYIDRQILAIVLEHIKHEFGVSDTLLGLLVGPAFALFYATLGMPIALAADRMSRSRIIAASLACFSVMTLACGLAARFWQLVVSRMLTGVGEAGTGPASQSIVSDLYPPAERATAQAIYATGVNVGLMIAFFAGGWIADNYGWRAAFIAAGVPGLVLTLLAVVILRDPPRAVAAPTGAEARLGFLWRQRSYRYIVLGTAMSAFSGYGITAFVPAFLIRSHGMGSTEVGLIFALIVGLGGGLGTYATGRIADLAARRGGIQRNLLVPAVAAIIATPFWVPFFLSGKVAVAIAAAVIPVSLSASFIGPCIATIQTITPPAMRARAAAIQLFVGNLIGLGLGPLVIGVLSDLLRPLLGADSLRYAMFAGVAAAFASIPFYLIAARHVPEDLARLDA</sequence>
<dbReference type="RefSeq" id="WP_265267493.1">
    <property type="nucleotide sequence ID" value="NZ_JANFAV010000001.1"/>
</dbReference>
<evidence type="ECO:0000256" key="5">
    <source>
        <dbReference type="ARBA" id="ARBA00023136"/>
    </source>
</evidence>
<protein>
    <submittedName>
        <fullName evidence="8">MFS transporter</fullName>
    </submittedName>
</protein>
<evidence type="ECO:0000256" key="1">
    <source>
        <dbReference type="ARBA" id="ARBA00004141"/>
    </source>
</evidence>
<keyword evidence="9" id="KW-1185">Reference proteome</keyword>
<evidence type="ECO:0000256" key="2">
    <source>
        <dbReference type="ARBA" id="ARBA00022448"/>
    </source>
</evidence>
<dbReference type="InterPro" id="IPR036259">
    <property type="entry name" value="MFS_trans_sf"/>
</dbReference>
<dbReference type="GO" id="GO:0016020">
    <property type="term" value="C:membrane"/>
    <property type="evidence" value="ECO:0007669"/>
    <property type="project" value="UniProtKB-SubCell"/>
</dbReference>
<reference evidence="8" key="1">
    <citation type="submission" date="2022-06" db="EMBL/GenBank/DDBJ databases">
        <title>Sphingomonas sp. nov. isolated from rhizosphere soil of tomato.</title>
        <authorList>
            <person name="Dong H."/>
            <person name="Gao R."/>
        </authorList>
    </citation>
    <scope>NUCLEOTIDE SEQUENCE</scope>
    <source>
        <strain evidence="8">MMSM24</strain>
    </source>
</reference>
<comment type="caution">
    <text evidence="8">The sequence shown here is derived from an EMBL/GenBank/DDBJ whole genome shotgun (WGS) entry which is preliminary data.</text>
</comment>
<dbReference type="SUPFAM" id="SSF103473">
    <property type="entry name" value="MFS general substrate transporter"/>
    <property type="match status" value="1"/>
</dbReference>
<feature type="transmembrane region" description="Helical" evidence="6">
    <location>
        <begin position="383"/>
        <end position="404"/>
    </location>
</feature>
<dbReference type="PANTHER" id="PTHR23505:SF79">
    <property type="entry name" value="PROTEIN SPINSTER"/>
    <property type="match status" value="1"/>
</dbReference>
<keyword evidence="4 6" id="KW-1133">Transmembrane helix</keyword>
<feature type="transmembrane region" description="Helical" evidence="6">
    <location>
        <begin position="81"/>
        <end position="103"/>
    </location>
</feature>
<keyword evidence="2" id="KW-0813">Transport</keyword>
<accession>A0AA42CP84</accession>
<feature type="transmembrane region" description="Helical" evidence="6">
    <location>
        <begin position="312"/>
        <end position="335"/>
    </location>
</feature>
<dbReference type="Pfam" id="PF07690">
    <property type="entry name" value="MFS_1"/>
    <property type="match status" value="1"/>
</dbReference>
<dbReference type="PANTHER" id="PTHR23505">
    <property type="entry name" value="SPINSTER"/>
    <property type="match status" value="1"/>
</dbReference>
<name>A0AA42CP84_9SPHN</name>
<feature type="transmembrane region" description="Helical" evidence="6">
    <location>
        <begin position="347"/>
        <end position="371"/>
    </location>
</feature>
<evidence type="ECO:0000313" key="9">
    <source>
        <dbReference type="Proteomes" id="UP001165565"/>
    </source>
</evidence>
<dbReference type="Proteomes" id="UP001165565">
    <property type="component" value="Unassembled WGS sequence"/>
</dbReference>
<feature type="domain" description="Major facilitator superfamily (MFS) profile" evidence="7">
    <location>
        <begin position="14"/>
        <end position="407"/>
    </location>
</feature>
<feature type="transmembrane region" description="Helical" evidence="6">
    <location>
        <begin position="49"/>
        <end position="69"/>
    </location>
</feature>
<dbReference type="InterPro" id="IPR020846">
    <property type="entry name" value="MFS_dom"/>
</dbReference>
<dbReference type="EMBL" id="JANFAV010000001">
    <property type="protein sequence ID" value="MCW6533462.1"/>
    <property type="molecule type" value="Genomic_DNA"/>
</dbReference>
<feature type="transmembrane region" description="Helical" evidence="6">
    <location>
        <begin position="253"/>
        <end position="274"/>
    </location>
</feature>
<gene>
    <name evidence="8" type="ORF">NEE01_01550</name>
</gene>
<feature type="transmembrane region" description="Helical" evidence="6">
    <location>
        <begin position="141"/>
        <end position="162"/>
    </location>
</feature>
<evidence type="ECO:0000256" key="6">
    <source>
        <dbReference type="SAM" id="Phobius"/>
    </source>
</evidence>
<dbReference type="AlphaFoldDB" id="A0AA42CP84"/>
<evidence type="ECO:0000256" key="4">
    <source>
        <dbReference type="ARBA" id="ARBA00022989"/>
    </source>
</evidence>
<dbReference type="InterPro" id="IPR011701">
    <property type="entry name" value="MFS"/>
</dbReference>